<sequence>MDKWGPKLILPKLKVVAVLQNMHTEFGHAGHLKTEAATCQRYWWPGIHADVVTLYLSCETCSAIKNHTPGLRAPLEPVLTEHPGQRVGVDIMGPLLVTKRGNRYILVLVDYFTKWSEAVSIER</sequence>
<dbReference type="GO" id="GO:0003676">
    <property type="term" value="F:nucleic acid binding"/>
    <property type="evidence" value="ECO:0007669"/>
    <property type="project" value="InterPro"/>
</dbReference>
<gene>
    <name evidence="2" type="ORF">DEA37_0009905</name>
</gene>
<keyword evidence="3" id="KW-1185">Reference proteome</keyword>
<dbReference type="EMBL" id="QNGE01000204">
    <property type="protein sequence ID" value="KAA3681426.1"/>
    <property type="molecule type" value="Genomic_DNA"/>
</dbReference>
<protein>
    <recommendedName>
        <fullName evidence="1">Integrase zinc-binding domain-containing protein</fullName>
    </recommendedName>
</protein>
<dbReference type="Proteomes" id="UP000324629">
    <property type="component" value="Unassembled WGS sequence"/>
</dbReference>
<dbReference type="AlphaFoldDB" id="A0A5J4P0J0"/>
<evidence type="ECO:0000259" key="1">
    <source>
        <dbReference type="Pfam" id="PF17921"/>
    </source>
</evidence>
<dbReference type="SUPFAM" id="SSF53098">
    <property type="entry name" value="Ribonuclease H-like"/>
    <property type="match status" value="1"/>
</dbReference>
<feature type="domain" description="Integrase zinc-binding" evidence="1">
    <location>
        <begin position="12"/>
        <end position="66"/>
    </location>
</feature>
<accession>A0A5J4P0J0</accession>
<dbReference type="InterPro" id="IPR012337">
    <property type="entry name" value="RNaseH-like_sf"/>
</dbReference>
<dbReference type="Pfam" id="PF17921">
    <property type="entry name" value="Integrase_H2C2"/>
    <property type="match status" value="1"/>
</dbReference>
<comment type="caution">
    <text evidence="2">The sequence shown here is derived from an EMBL/GenBank/DDBJ whole genome shotgun (WGS) entry which is preliminary data.</text>
</comment>
<organism evidence="2 3">
    <name type="scientific">Paragonimus westermani</name>
    <dbReference type="NCBI Taxonomy" id="34504"/>
    <lineage>
        <taxon>Eukaryota</taxon>
        <taxon>Metazoa</taxon>
        <taxon>Spiralia</taxon>
        <taxon>Lophotrochozoa</taxon>
        <taxon>Platyhelminthes</taxon>
        <taxon>Trematoda</taxon>
        <taxon>Digenea</taxon>
        <taxon>Plagiorchiida</taxon>
        <taxon>Troglotremata</taxon>
        <taxon>Troglotrematidae</taxon>
        <taxon>Paragonimus</taxon>
    </lineage>
</organism>
<proteinExistence type="predicted"/>
<name>A0A5J4P0J0_9TREM</name>
<dbReference type="PANTHER" id="PTHR47266">
    <property type="entry name" value="ENDONUCLEASE-RELATED"/>
    <property type="match status" value="1"/>
</dbReference>
<evidence type="ECO:0000313" key="2">
    <source>
        <dbReference type="EMBL" id="KAA3681426.1"/>
    </source>
</evidence>
<reference evidence="2 3" key="1">
    <citation type="journal article" date="2019" name="Gigascience">
        <title>Whole-genome sequence of the oriental lung fluke Paragonimus westermani.</title>
        <authorList>
            <person name="Oey H."/>
            <person name="Zakrzewski M."/>
            <person name="Narain K."/>
            <person name="Devi K.R."/>
            <person name="Agatsuma T."/>
            <person name="Nawaratna S."/>
            <person name="Gobert G.N."/>
            <person name="Jones M.K."/>
            <person name="Ragan M.A."/>
            <person name="McManus D.P."/>
            <person name="Krause L."/>
        </authorList>
    </citation>
    <scope>NUCLEOTIDE SEQUENCE [LARGE SCALE GENOMIC DNA]</scope>
    <source>
        <strain evidence="2 3">IND2009</strain>
    </source>
</reference>
<dbReference type="InterPro" id="IPR041588">
    <property type="entry name" value="Integrase_H2C2"/>
</dbReference>
<dbReference type="InterPro" id="IPR052160">
    <property type="entry name" value="Gypsy_RT_Integrase-like"/>
</dbReference>
<dbReference type="Gene3D" id="3.30.420.10">
    <property type="entry name" value="Ribonuclease H-like superfamily/Ribonuclease H"/>
    <property type="match status" value="1"/>
</dbReference>
<dbReference type="Gene3D" id="1.10.340.70">
    <property type="match status" value="1"/>
</dbReference>
<evidence type="ECO:0000313" key="3">
    <source>
        <dbReference type="Proteomes" id="UP000324629"/>
    </source>
</evidence>
<dbReference type="InterPro" id="IPR036397">
    <property type="entry name" value="RNaseH_sf"/>
</dbReference>